<evidence type="ECO:0000313" key="7">
    <source>
        <dbReference type="Proteomes" id="UP001207337"/>
    </source>
</evidence>
<comment type="caution">
    <text evidence="6">The sequence shown here is derived from an EMBL/GenBank/DDBJ whole genome shotgun (WGS) entry which is preliminary data.</text>
</comment>
<accession>A0ABT3Q0Y0</accession>
<dbReference type="Proteomes" id="UP001207337">
    <property type="component" value="Unassembled WGS sequence"/>
</dbReference>
<sequence length="320" mass="36373">MKQAKLVVILILPLLVWGWAACGQQAQQSNGFSSFQNKNDLPVVLPDSSIKPLRNLVNSKLESQLQKTITANKKWKRLVSQKKMAIGLVDLQDVYNIKFARINGNHMMYAASLPKISILLATMDAFEKGEMEETDEIYADLNAMISKSDNLASTRMIDRLSFKKIESVMTDPQYEFYDEDFGGGLWVGKRYASAGQRYPEPIKGLSHAATASQVSRFYYLMATGRLVNPERSRQMLEIMDNPALHHKFVNILEKKAPKARLFRKSGSWRTYHSDSILVWGPSRRYILVAIVDDPNGEKIIRQLVEPVEGVLNDYIKSRNN</sequence>
<dbReference type="PANTHER" id="PTHR35333:SF3">
    <property type="entry name" value="BETA-LACTAMASE-TYPE TRANSPEPTIDASE FOLD CONTAINING PROTEIN"/>
    <property type="match status" value="1"/>
</dbReference>
<dbReference type="InterPro" id="IPR012338">
    <property type="entry name" value="Beta-lactam/transpept-like"/>
</dbReference>
<dbReference type="PROSITE" id="PS51257">
    <property type="entry name" value="PROKAR_LIPOPROTEIN"/>
    <property type="match status" value="1"/>
</dbReference>
<protein>
    <recommendedName>
        <fullName evidence="3">beta-lactamase</fullName>
        <ecNumber evidence="3">3.5.2.6</ecNumber>
    </recommendedName>
</protein>
<dbReference type="InterPro" id="IPR000871">
    <property type="entry name" value="Beta-lactam_class-A"/>
</dbReference>
<feature type="signal peptide" evidence="4">
    <location>
        <begin position="1"/>
        <end position="20"/>
    </location>
</feature>
<proteinExistence type="inferred from homology"/>
<gene>
    <name evidence="6" type="ORF">LQ318_12705</name>
</gene>
<evidence type="ECO:0000256" key="2">
    <source>
        <dbReference type="ARBA" id="ARBA00009009"/>
    </source>
</evidence>
<dbReference type="Gene3D" id="3.40.710.10">
    <property type="entry name" value="DD-peptidase/beta-lactamase superfamily"/>
    <property type="match status" value="1"/>
</dbReference>
<organism evidence="6 7">
    <name type="scientific">Fodinibius salicampi</name>
    <dbReference type="NCBI Taxonomy" id="1920655"/>
    <lineage>
        <taxon>Bacteria</taxon>
        <taxon>Pseudomonadati</taxon>
        <taxon>Balneolota</taxon>
        <taxon>Balneolia</taxon>
        <taxon>Balneolales</taxon>
        <taxon>Balneolaceae</taxon>
        <taxon>Fodinibius</taxon>
    </lineage>
</organism>
<dbReference type="InterPro" id="IPR045155">
    <property type="entry name" value="Beta-lactam_cat"/>
</dbReference>
<evidence type="ECO:0000256" key="3">
    <source>
        <dbReference type="ARBA" id="ARBA00012865"/>
    </source>
</evidence>
<evidence type="ECO:0000259" key="5">
    <source>
        <dbReference type="Pfam" id="PF13354"/>
    </source>
</evidence>
<dbReference type="EC" id="3.5.2.6" evidence="3"/>
<dbReference type="GO" id="GO:0016787">
    <property type="term" value="F:hydrolase activity"/>
    <property type="evidence" value="ECO:0007669"/>
    <property type="project" value="UniProtKB-KW"/>
</dbReference>
<keyword evidence="7" id="KW-1185">Reference proteome</keyword>
<feature type="domain" description="Beta-lactamase class A catalytic" evidence="5">
    <location>
        <begin position="141"/>
        <end position="290"/>
    </location>
</feature>
<feature type="chain" id="PRO_5046468279" description="beta-lactamase" evidence="4">
    <location>
        <begin position="21"/>
        <end position="320"/>
    </location>
</feature>
<dbReference type="Pfam" id="PF13354">
    <property type="entry name" value="Beta-lactamase2"/>
    <property type="match status" value="1"/>
</dbReference>
<keyword evidence="6" id="KW-0378">Hydrolase</keyword>
<evidence type="ECO:0000256" key="4">
    <source>
        <dbReference type="SAM" id="SignalP"/>
    </source>
</evidence>
<name>A0ABT3Q0Y0_9BACT</name>
<evidence type="ECO:0000256" key="1">
    <source>
        <dbReference type="ARBA" id="ARBA00001526"/>
    </source>
</evidence>
<dbReference type="EMBL" id="JAJNDC010000003">
    <property type="protein sequence ID" value="MCW9713764.1"/>
    <property type="molecule type" value="Genomic_DNA"/>
</dbReference>
<keyword evidence="4" id="KW-0732">Signal</keyword>
<dbReference type="PANTHER" id="PTHR35333">
    <property type="entry name" value="BETA-LACTAMASE"/>
    <property type="match status" value="1"/>
</dbReference>
<reference evidence="6 7" key="1">
    <citation type="submission" date="2021-11" db="EMBL/GenBank/DDBJ databases">
        <title>Aliifidinibius sp. nov., a new bacterium isolated from saline soil.</title>
        <authorList>
            <person name="Galisteo C."/>
            <person name="De La Haba R."/>
            <person name="Sanchez-Porro C."/>
            <person name="Ventosa A."/>
        </authorList>
    </citation>
    <scope>NUCLEOTIDE SEQUENCE [LARGE SCALE GENOMIC DNA]</scope>
    <source>
        <strain evidence="6 7">KACC 190600</strain>
    </source>
</reference>
<dbReference type="SUPFAM" id="SSF56601">
    <property type="entry name" value="beta-lactamase/transpeptidase-like"/>
    <property type="match status" value="1"/>
</dbReference>
<dbReference type="RefSeq" id="WP_265790682.1">
    <property type="nucleotide sequence ID" value="NZ_BAABRS010000003.1"/>
</dbReference>
<evidence type="ECO:0000313" key="6">
    <source>
        <dbReference type="EMBL" id="MCW9713764.1"/>
    </source>
</evidence>
<comment type="similarity">
    <text evidence="2">Belongs to the class-A beta-lactamase family.</text>
</comment>
<comment type="catalytic activity">
    <reaction evidence="1">
        <text>a beta-lactam + H2O = a substituted beta-amino acid</text>
        <dbReference type="Rhea" id="RHEA:20401"/>
        <dbReference type="ChEBI" id="CHEBI:15377"/>
        <dbReference type="ChEBI" id="CHEBI:35627"/>
        <dbReference type="ChEBI" id="CHEBI:140347"/>
        <dbReference type="EC" id="3.5.2.6"/>
    </reaction>
</comment>